<dbReference type="AlphaFoldDB" id="A0A2P6QPW8"/>
<accession>A0A2P6QPW8</accession>
<organism evidence="2 3">
    <name type="scientific">Rosa chinensis</name>
    <name type="common">China rose</name>
    <dbReference type="NCBI Taxonomy" id="74649"/>
    <lineage>
        <taxon>Eukaryota</taxon>
        <taxon>Viridiplantae</taxon>
        <taxon>Streptophyta</taxon>
        <taxon>Embryophyta</taxon>
        <taxon>Tracheophyta</taxon>
        <taxon>Spermatophyta</taxon>
        <taxon>Magnoliopsida</taxon>
        <taxon>eudicotyledons</taxon>
        <taxon>Gunneridae</taxon>
        <taxon>Pentapetalae</taxon>
        <taxon>rosids</taxon>
        <taxon>fabids</taxon>
        <taxon>Rosales</taxon>
        <taxon>Rosaceae</taxon>
        <taxon>Rosoideae</taxon>
        <taxon>Rosoideae incertae sedis</taxon>
        <taxon>Rosa</taxon>
    </lineage>
</organism>
<dbReference type="GO" id="GO:0003676">
    <property type="term" value="F:nucleic acid binding"/>
    <property type="evidence" value="ECO:0007669"/>
    <property type="project" value="InterPro"/>
</dbReference>
<dbReference type="Gramene" id="PRQ36215">
    <property type="protein sequence ID" value="PRQ36215"/>
    <property type="gene ID" value="RchiOBHm_Chr4g0388981"/>
</dbReference>
<comment type="caution">
    <text evidence="2">The sequence shown here is derived from an EMBL/GenBank/DDBJ whole genome shotgun (WGS) entry which is preliminary data.</text>
</comment>
<sequence>MVGRFSVKATELYAAALGLQTIHQAGFTSPQIILEMDAQVVINELNGDIPDWSIEGLLVEEVRTFFHFFQLVICIYIPRKCNQAAACFS</sequence>
<dbReference type="Gene3D" id="3.30.420.10">
    <property type="entry name" value="Ribonuclease H-like superfamily/Ribonuclease H"/>
    <property type="match status" value="1"/>
</dbReference>
<proteinExistence type="predicted"/>
<keyword evidence="3" id="KW-1185">Reference proteome</keyword>
<dbReference type="InterPro" id="IPR044730">
    <property type="entry name" value="RNase_H-like_dom_plant"/>
</dbReference>
<dbReference type="GO" id="GO:0004523">
    <property type="term" value="F:RNA-DNA hybrid ribonuclease activity"/>
    <property type="evidence" value="ECO:0007669"/>
    <property type="project" value="InterPro"/>
</dbReference>
<dbReference type="InterPro" id="IPR002156">
    <property type="entry name" value="RNaseH_domain"/>
</dbReference>
<reference evidence="2 3" key="1">
    <citation type="journal article" date="2018" name="Nat. Genet.">
        <title>The Rosa genome provides new insights in the design of modern roses.</title>
        <authorList>
            <person name="Bendahmane M."/>
        </authorList>
    </citation>
    <scope>NUCLEOTIDE SEQUENCE [LARGE SCALE GENOMIC DNA]</scope>
    <source>
        <strain evidence="3">cv. Old Blush</strain>
    </source>
</reference>
<protein>
    <submittedName>
        <fullName evidence="2">Putative ribonuclease H-like domain-containing protein</fullName>
    </submittedName>
</protein>
<dbReference type="Proteomes" id="UP000238479">
    <property type="component" value="Chromosome 4"/>
</dbReference>
<dbReference type="CDD" id="cd06222">
    <property type="entry name" value="RNase_H_like"/>
    <property type="match status" value="1"/>
</dbReference>
<evidence type="ECO:0000259" key="1">
    <source>
        <dbReference type="Pfam" id="PF13456"/>
    </source>
</evidence>
<name>A0A2P6QPW8_ROSCH</name>
<dbReference type="InterPro" id="IPR036397">
    <property type="entry name" value="RNaseH_sf"/>
</dbReference>
<evidence type="ECO:0000313" key="2">
    <source>
        <dbReference type="EMBL" id="PRQ36215.1"/>
    </source>
</evidence>
<dbReference type="EMBL" id="PDCK01000042">
    <property type="protein sequence ID" value="PRQ36215.1"/>
    <property type="molecule type" value="Genomic_DNA"/>
</dbReference>
<gene>
    <name evidence="2" type="ORF">RchiOBHm_Chr4g0388981</name>
</gene>
<dbReference type="Pfam" id="PF13456">
    <property type="entry name" value="RVT_3"/>
    <property type="match status" value="1"/>
</dbReference>
<feature type="domain" description="RNase H type-1" evidence="1">
    <location>
        <begin position="4"/>
        <end position="88"/>
    </location>
</feature>
<evidence type="ECO:0000313" key="3">
    <source>
        <dbReference type="Proteomes" id="UP000238479"/>
    </source>
</evidence>